<dbReference type="Proteomes" id="UP000244336">
    <property type="component" value="Chromosome 4"/>
</dbReference>
<evidence type="ECO:0000313" key="4">
    <source>
        <dbReference type="Proteomes" id="UP000244336"/>
    </source>
</evidence>
<organism evidence="3 4">
    <name type="scientific">Panicum hallii var. hallii</name>
    <dbReference type="NCBI Taxonomy" id="1504633"/>
    <lineage>
        <taxon>Eukaryota</taxon>
        <taxon>Viridiplantae</taxon>
        <taxon>Streptophyta</taxon>
        <taxon>Embryophyta</taxon>
        <taxon>Tracheophyta</taxon>
        <taxon>Spermatophyta</taxon>
        <taxon>Magnoliopsida</taxon>
        <taxon>Liliopsida</taxon>
        <taxon>Poales</taxon>
        <taxon>Poaceae</taxon>
        <taxon>PACMAD clade</taxon>
        <taxon>Panicoideae</taxon>
        <taxon>Panicodae</taxon>
        <taxon>Paniceae</taxon>
        <taxon>Panicinae</taxon>
        <taxon>Panicum</taxon>
        <taxon>Panicum sect. Panicum</taxon>
    </lineage>
</organism>
<name>A0A2T7E177_9POAL</name>
<accession>A0A2T7E177</accession>
<evidence type="ECO:0000256" key="1">
    <source>
        <dbReference type="SAM" id="MobiDB-lite"/>
    </source>
</evidence>
<feature type="signal peptide" evidence="2">
    <location>
        <begin position="1"/>
        <end position="32"/>
    </location>
</feature>
<protein>
    <submittedName>
        <fullName evidence="3">Uncharacterized protein</fullName>
    </submittedName>
</protein>
<gene>
    <name evidence="3" type="ORF">GQ55_4G288200</name>
</gene>
<dbReference type="EMBL" id="CM009752">
    <property type="protein sequence ID" value="PUZ61583.1"/>
    <property type="molecule type" value="Genomic_DNA"/>
</dbReference>
<keyword evidence="4" id="KW-1185">Reference proteome</keyword>
<dbReference type="OrthoDB" id="693854at2759"/>
<evidence type="ECO:0000313" key="3">
    <source>
        <dbReference type="EMBL" id="PUZ61583.1"/>
    </source>
</evidence>
<feature type="region of interest" description="Disordered" evidence="1">
    <location>
        <begin position="73"/>
        <end position="98"/>
    </location>
</feature>
<dbReference type="AlphaFoldDB" id="A0A2T7E177"/>
<sequence>MTVAMRRTGLVLPVLVAAVAVVLLMAATGAEARPLGGGGDGWAATGAGPLPGGGVFIVETLRRLYLQQLGGPGASCQTNSPNNGCPPTVADDDDGACI</sequence>
<reference evidence="3 4" key="1">
    <citation type="submission" date="2018-04" db="EMBL/GenBank/DDBJ databases">
        <title>WGS assembly of Panicum hallii var. hallii HAL2.</title>
        <authorList>
            <person name="Lovell J."/>
            <person name="Jenkins J."/>
            <person name="Lowry D."/>
            <person name="Mamidi S."/>
            <person name="Sreedasyam A."/>
            <person name="Weng X."/>
            <person name="Barry K."/>
            <person name="Bonette J."/>
            <person name="Campitelli B."/>
            <person name="Daum C."/>
            <person name="Gordon S."/>
            <person name="Gould B."/>
            <person name="Lipzen A."/>
            <person name="MacQueen A."/>
            <person name="Palacio-Mejia J."/>
            <person name="Plott C."/>
            <person name="Shakirov E."/>
            <person name="Shu S."/>
            <person name="Yoshinaga Y."/>
            <person name="Zane M."/>
            <person name="Rokhsar D."/>
            <person name="Grimwood J."/>
            <person name="Schmutz J."/>
            <person name="Juenger T."/>
        </authorList>
    </citation>
    <scope>NUCLEOTIDE SEQUENCE [LARGE SCALE GENOMIC DNA]</scope>
    <source>
        <strain evidence="4">cv. HAL2</strain>
    </source>
</reference>
<evidence type="ECO:0000256" key="2">
    <source>
        <dbReference type="SAM" id="SignalP"/>
    </source>
</evidence>
<dbReference type="Gramene" id="PUZ61583">
    <property type="protein sequence ID" value="PUZ61583"/>
    <property type="gene ID" value="GQ55_4G288200"/>
</dbReference>
<feature type="compositionally biased region" description="Polar residues" evidence="1">
    <location>
        <begin position="75"/>
        <end position="85"/>
    </location>
</feature>
<dbReference type="PANTHER" id="PTHR35547:SF2">
    <property type="entry name" value="OS06G0249350 PROTEIN"/>
    <property type="match status" value="1"/>
</dbReference>
<feature type="chain" id="PRO_5015458212" evidence="2">
    <location>
        <begin position="33"/>
        <end position="98"/>
    </location>
</feature>
<dbReference type="PANTHER" id="PTHR35547">
    <property type="entry name" value="OS06G0249350 PROTEIN-RELATED"/>
    <property type="match status" value="1"/>
</dbReference>
<proteinExistence type="predicted"/>
<keyword evidence="2" id="KW-0732">Signal</keyword>